<evidence type="ECO:0000256" key="1">
    <source>
        <dbReference type="SAM" id="MobiDB-lite"/>
    </source>
</evidence>
<gene>
    <name evidence="2" type="ORF">Pla175_16570</name>
</gene>
<dbReference type="RefSeq" id="WP_145283045.1">
    <property type="nucleotide sequence ID" value="NZ_CP036291.1"/>
</dbReference>
<evidence type="ECO:0000313" key="3">
    <source>
        <dbReference type="Proteomes" id="UP000317429"/>
    </source>
</evidence>
<dbReference type="KEGG" id="pnd:Pla175_16570"/>
<dbReference type="Proteomes" id="UP000317429">
    <property type="component" value="Chromosome"/>
</dbReference>
<dbReference type="EMBL" id="CP036291">
    <property type="protein sequence ID" value="QDU88283.1"/>
    <property type="molecule type" value="Genomic_DNA"/>
</dbReference>
<feature type="compositionally biased region" description="Low complexity" evidence="1">
    <location>
        <begin position="61"/>
        <end position="77"/>
    </location>
</feature>
<feature type="region of interest" description="Disordered" evidence="1">
    <location>
        <begin position="53"/>
        <end position="77"/>
    </location>
</feature>
<dbReference type="AlphaFoldDB" id="A0A518DA10"/>
<evidence type="ECO:0000313" key="2">
    <source>
        <dbReference type="EMBL" id="QDU88283.1"/>
    </source>
</evidence>
<accession>A0A518DA10</accession>
<keyword evidence="3" id="KW-1185">Reference proteome</keyword>
<organism evidence="2 3">
    <name type="scientific">Pirellulimonas nuda</name>
    <dbReference type="NCBI Taxonomy" id="2528009"/>
    <lineage>
        <taxon>Bacteria</taxon>
        <taxon>Pseudomonadati</taxon>
        <taxon>Planctomycetota</taxon>
        <taxon>Planctomycetia</taxon>
        <taxon>Pirellulales</taxon>
        <taxon>Lacipirellulaceae</taxon>
        <taxon>Pirellulimonas</taxon>
    </lineage>
</organism>
<proteinExistence type="predicted"/>
<name>A0A518DA10_9BACT</name>
<protein>
    <submittedName>
        <fullName evidence="2">Uncharacterized protein</fullName>
    </submittedName>
</protein>
<reference evidence="2 3" key="1">
    <citation type="submission" date="2019-02" db="EMBL/GenBank/DDBJ databases">
        <title>Deep-cultivation of Planctomycetes and their phenomic and genomic characterization uncovers novel biology.</title>
        <authorList>
            <person name="Wiegand S."/>
            <person name="Jogler M."/>
            <person name="Boedeker C."/>
            <person name="Pinto D."/>
            <person name="Vollmers J."/>
            <person name="Rivas-Marin E."/>
            <person name="Kohn T."/>
            <person name="Peeters S.H."/>
            <person name="Heuer A."/>
            <person name="Rast P."/>
            <person name="Oberbeckmann S."/>
            <person name="Bunk B."/>
            <person name="Jeske O."/>
            <person name="Meyerdierks A."/>
            <person name="Storesund J.E."/>
            <person name="Kallscheuer N."/>
            <person name="Luecker S."/>
            <person name="Lage O.M."/>
            <person name="Pohl T."/>
            <person name="Merkel B.J."/>
            <person name="Hornburger P."/>
            <person name="Mueller R.-W."/>
            <person name="Bruemmer F."/>
            <person name="Labrenz M."/>
            <person name="Spormann A.M."/>
            <person name="Op den Camp H."/>
            <person name="Overmann J."/>
            <person name="Amann R."/>
            <person name="Jetten M.S.M."/>
            <person name="Mascher T."/>
            <person name="Medema M.H."/>
            <person name="Devos D.P."/>
            <person name="Kaster A.-K."/>
            <person name="Ovreas L."/>
            <person name="Rohde M."/>
            <person name="Galperin M.Y."/>
            <person name="Jogler C."/>
        </authorList>
    </citation>
    <scope>NUCLEOTIDE SEQUENCE [LARGE SCALE GENOMIC DNA]</scope>
    <source>
        <strain evidence="2 3">Pla175</strain>
    </source>
</reference>
<sequence>MRAVIVIAVIVLLMAAAGWITFSGGSDRPSMTVETDKIEQDIEAGKRALTGAVEKAEEADPAPATAPAVVPAESPSP</sequence>